<name>A0ABN1NL14_9ACTN</name>
<evidence type="ECO:0000256" key="1">
    <source>
        <dbReference type="SAM" id="MobiDB-lite"/>
    </source>
</evidence>
<proteinExistence type="predicted"/>
<dbReference type="EMBL" id="BAAAHG010000012">
    <property type="protein sequence ID" value="GAA0910470.1"/>
    <property type="molecule type" value="Genomic_DNA"/>
</dbReference>
<accession>A0ABN1NL14</accession>
<dbReference type="Proteomes" id="UP001501005">
    <property type="component" value="Unassembled WGS sequence"/>
</dbReference>
<protein>
    <submittedName>
        <fullName evidence="2">Uncharacterized protein</fullName>
    </submittedName>
</protein>
<evidence type="ECO:0000313" key="2">
    <source>
        <dbReference type="EMBL" id="GAA0910470.1"/>
    </source>
</evidence>
<feature type="compositionally biased region" description="Gly residues" evidence="1">
    <location>
        <begin position="51"/>
        <end position="61"/>
    </location>
</feature>
<organism evidence="2 3">
    <name type="scientific">Streptomyces thermoalcalitolerans</name>
    <dbReference type="NCBI Taxonomy" id="65605"/>
    <lineage>
        <taxon>Bacteria</taxon>
        <taxon>Bacillati</taxon>
        <taxon>Actinomycetota</taxon>
        <taxon>Actinomycetes</taxon>
        <taxon>Kitasatosporales</taxon>
        <taxon>Streptomycetaceae</taxon>
        <taxon>Streptomyces</taxon>
    </lineage>
</organism>
<sequence length="83" mass="8136">MPGGEGRRASRPGEGADAELGEQEEGRPQDAAQGGDGETGCGRAAVQGRLCGEGGDDGAGQGRTPPGQPGPLRLQTGVPVGAR</sequence>
<comment type="caution">
    <text evidence="2">The sequence shown here is derived from an EMBL/GenBank/DDBJ whole genome shotgun (WGS) entry which is preliminary data.</text>
</comment>
<feature type="compositionally biased region" description="Low complexity" evidence="1">
    <location>
        <begin position="62"/>
        <end position="77"/>
    </location>
</feature>
<keyword evidence="3" id="KW-1185">Reference proteome</keyword>
<gene>
    <name evidence="2" type="ORF">GCM10009549_20380</name>
</gene>
<feature type="region of interest" description="Disordered" evidence="1">
    <location>
        <begin position="1"/>
        <end position="83"/>
    </location>
</feature>
<reference evidence="2 3" key="1">
    <citation type="journal article" date="2019" name="Int. J. Syst. Evol. Microbiol.">
        <title>The Global Catalogue of Microorganisms (GCM) 10K type strain sequencing project: providing services to taxonomists for standard genome sequencing and annotation.</title>
        <authorList>
            <consortium name="The Broad Institute Genomics Platform"/>
            <consortium name="The Broad Institute Genome Sequencing Center for Infectious Disease"/>
            <person name="Wu L."/>
            <person name="Ma J."/>
        </authorList>
    </citation>
    <scope>NUCLEOTIDE SEQUENCE [LARGE SCALE GENOMIC DNA]</scope>
    <source>
        <strain evidence="2 3">JCM 10673</strain>
    </source>
</reference>
<evidence type="ECO:0000313" key="3">
    <source>
        <dbReference type="Proteomes" id="UP001501005"/>
    </source>
</evidence>